<evidence type="ECO:0000313" key="10">
    <source>
        <dbReference type="EMBL" id="KKB84171.1"/>
    </source>
</evidence>
<dbReference type="InterPro" id="IPR035909">
    <property type="entry name" value="CheB_C"/>
</dbReference>
<dbReference type="Gene3D" id="3.40.50.180">
    <property type="entry name" value="Methylesterase CheB, C-terminal domain"/>
    <property type="match status" value="1"/>
</dbReference>
<comment type="catalytic activity">
    <reaction evidence="5">
        <text>L-glutaminyl-[protein] + H2O = L-glutamyl-[protein] + NH4(+)</text>
        <dbReference type="Rhea" id="RHEA:16441"/>
        <dbReference type="Rhea" id="RHEA-COMP:10207"/>
        <dbReference type="Rhea" id="RHEA-COMP:10208"/>
        <dbReference type="ChEBI" id="CHEBI:15377"/>
        <dbReference type="ChEBI" id="CHEBI:28938"/>
        <dbReference type="ChEBI" id="CHEBI:29973"/>
        <dbReference type="ChEBI" id="CHEBI:30011"/>
        <dbReference type="EC" id="3.5.1.44"/>
    </reaction>
</comment>
<evidence type="ECO:0000313" key="11">
    <source>
        <dbReference type="EMBL" id="SHE94705.1"/>
    </source>
</evidence>
<dbReference type="InterPro" id="IPR008248">
    <property type="entry name" value="CheB-like"/>
</dbReference>
<dbReference type="OrthoDB" id="9793421at2"/>
<dbReference type="PROSITE" id="PS50110">
    <property type="entry name" value="RESPONSE_REGULATORY"/>
    <property type="match status" value="1"/>
</dbReference>
<sequence length="380" mass="40617">MSDTTHPGHSKIRVLIVDDSASVRTTLSDIINSDPDLEVMATAADPYVAVERIRHEVPDVIFLDIELPRMDGITFLRKLMSQRPIPVVICSSLAEAGSDTLMQALEAGAVDVVTKPRVDTAHFLQESRMRICDAAKAAAHAKFRGIHKPAPRLTVEAKLTADAIIPPKSASRMASIIAAMPQTDPIICIGASTGGTEALREVLEALPATAPGIVIVQHMPEKFTHAFARRLNAICAMQVKEAEHGDVVSPGRVLIAPGNQHMLLQRSGSRYTVGITEGVHVSRHRPSVDVLFRSAAQSAGRNALGMLLTGMGDDGARGLLEMKEAGALTVAQDEDTSIVFGMPKEAIQRGAAMRVLPLNRMAAEILTYARAAGDQRGASI</sequence>
<dbReference type="GO" id="GO:0000156">
    <property type="term" value="F:phosphorelay response regulator activity"/>
    <property type="evidence" value="ECO:0007669"/>
    <property type="project" value="InterPro"/>
</dbReference>
<evidence type="ECO:0000256" key="5">
    <source>
        <dbReference type="HAMAP-Rule" id="MF_00099"/>
    </source>
</evidence>
<reference evidence="11 13" key="2">
    <citation type="submission" date="2016-11" db="EMBL/GenBank/DDBJ databases">
        <authorList>
            <person name="Jaros S."/>
            <person name="Januszkiewicz K."/>
            <person name="Wedrychowicz H."/>
        </authorList>
    </citation>
    <scope>NUCLEOTIDE SEQUENCE [LARGE SCALE GENOMIC DNA]</scope>
    <source>
        <strain evidence="11 13">DSM 17137</strain>
    </source>
</reference>
<dbReference type="GO" id="GO:0006935">
    <property type="term" value="P:chemotaxis"/>
    <property type="evidence" value="ECO:0007669"/>
    <property type="project" value="UniProtKB-UniRule"/>
</dbReference>
<dbReference type="SUPFAM" id="SSF52738">
    <property type="entry name" value="Methylesterase CheB, C-terminal domain"/>
    <property type="match status" value="1"/>
</dbReference>
<name>A0A0F5LPB7_9HYPH</name>
<keyword evidence="2 5" id="KW-0145">Chemotaxis</keyword>
<feature type="active site" evidence="5 6">
    <location>
        <position position="218"/>
    </location>
</feature>
<evidence type="ECO:0000313" key="12">
    <source>
        <dbReference type="Proteomes" id="UP000033608"/>
    </source>
</evidence>
<comment type="similarity">
    <text evidence="5">Belongs to the CheB family.</text>
</comment>
<dbReference type="InterPro" id="IPR001789">
    <property type="entry name" value="Sig_transdc_resp-reg_receiver"/>
</dbReference>
<dbReference type="PANTHER" id="PTHR42872:SF6">
    <property type="entry name" value="PROTEIN-GLUTAMATE METHYLESTERASE_PROTEIN-GLUTAMINE GLUTAMINASE"/>
    <property type="match status" value="1"/>
</dbReference>
<comment type="function">
    <text evidence="5">Involved in chemotaxis. Part of a chemotaxis signal transduction system that modulates chemotaxis in response to various stimuli. Catalyzes the demethylation of specific methylglutamate residues introduced into the chemoreceptors (methyl-accepting chemotaxis proteins or MCP) by CheR. Also mediates the irreversible deamidation of specific glutamine residues to glutamic acid.</text>
</comment>
<evidence type="ECO:0000256" key="4">
    <source>
        <dbReference type="ARBA" id="ARBA00048267"/>
    </source>
</evidence>
<comment type="PTM">
    <text evidence="5">Phosphorylated by CheA. Phosphorylation of the N-terminal regulatory domain activates the methylesterase activity.</text>
</comment>
<keyword evidence="1 5" id="KW-0963">Cytoplasm</keyword>
<evidence type="ECO:0000259" key="9">
    <source>
        <dbReference type="PROSITE" id="PS50122"/>
    </source>
</evidence>
<feature type="domain" description="Response regulatory" evidence="8">
    <location>
        <begin position="13"/>
        <end position="130"/>
    </location>
</feature>
<dbReference type="SMART" id="SM00448">
    <property type="entry name" value="REC"/>
    <property type="match status" value="1"/>
</dbReference>
<dbReference type="PANTHER" id="PTHR42872">
    <property type="entry name" value="PROTEIN-GLUTAMATE METHYLESTERASE/PROTEIN-GLUTAMINE GLUTAMINASE"/>
    <property type="match status" value="1"/>
</dbReference>
<dbReference type="EMBL" id="LAJF01000082">
    <property type="protein sequence ID" value="KKB84171.1"/>
    <property type="molecule type" value="Genomic_DNA"/>
</dbReference>
<dbReference type="CDD" id="cd17541">
    <property type="entry name" value="REC_CheB-like"/>
    <property type="match status" value="1"/>
</dbReference>
<dbReference type="CDD" id="cd16432">
    <property type="entry name" value="CheB_Rec"/>
    <property type="match status" value="1"/>
</dbReference>
<protein>
    <recommendedName>
        <fullName evidence="5">Protein-glutamate methylesterase/protein-glutamine glutaminase</fullName>
        <ecNumber evidence="5">3.1.1.61</ecNumber>
        <ecNumber evidence="5">3.5.1.44</ecNumber>
    </recommendedName>
</protein>
<dbReference type="GO" id="GO:0008984">
    <property type="term" value="F:protein-glutamate methylesterase activity"/>
    <property type="evidence" value="ECO:0007669"/>
    <property type="project" value="UniProtKB-UniRule"/>
</dbReference>
<dbReference type="Proteomes" id="UP000184533">
    <property type="component" value="Unassembled WGS sequence"/>
</dbReference>
<dbReference type="InterPro" id="IPR011006">
    <property type="entry name" value="CheY-like_superfamily"/>
</dbReference>
<dbReference type="EC" id="3.5.1.44" evidence="5"/>
<dbReference type="Gene3D" id="3.40.50.2300">
    <property type="match status" value="1"/>
</dbReference>
<keyword evidence="3 5" id="KW-0378">Hydrolase</keyword>
<dbReference type="PIRSF" id="PIRSF000876">
    <property type="entry name" value="RR_chemtxs_CheB"/>
    <property type="match status" value="1"/>
</dbReference>
<evidence type="ECO:0000256" key="6">
    <source>
        <dbReference type="PROSITE-ProRule" id="PRU00050"/>
    </source>
</evidence>
<feature type="active site" evidence="5 6">
    <location>
        <position position="192"/>
    </location>
</feature>
<dbReference type="HAMAP" id="MF_00099">
    <property type="entry name" value="CheB_chemtxs"/>
    <property type="match status" value="1"/>
</dbReference>
<dbReference type="AlphaFoldDB" id="A0A0F5LPB7"/>
<dbReference type="GO" id="GO:0050568">
    <property type="term" value="F:protein-glutamine glutaminase activity"/>
    <property type="evidence" value="ECO:0007669"/>
    <property type="project" value="UniProtKB-UniRule"/>
</dbReference>
<dbReference type="PROSITE" id="PS50122">
    <property type="entry name" value="CHEB"/>
    <property type="match status" value="1"/>
</dbReference>
<comment type="subcellular location">
    <subcellularLocation>
        <location evidence="5">Cytoplasm</location>
    </subcellularLocation>
</comment>
<accession>A0A0F5LPB7</accession>
<evidence type="ECO:0000256" key="2">
    <source>
        <dbReference type="ARBA" id="ARBA00022500"/>
    </source>
</evidence>
<feature type="domain" description="CheB-type methylesterase" evidence="9">
    <location>
        <begin position="181"/>
        <end position="372"/>
    </location>
</feature>
<evidence type="ECO:0000256" key="3">
    <source>
        <dbReference type="ARBA" id="ARBA00022801"/>
    </source>
</evidence>
<feature type="modified residue" description="4-aspartylphosphate" evidence="5 7">
    <location>
        <position position="64"/>
    </location>
</feature>
<dbReference type="STRING" id="1121477.SAMN02745223_01508"/>
<dbReference type="InterPro" id="IPR000673">
    <property type="entry name" value="Sig_transdc_resp-reg_Me-estase"/>
</dbReference>
<evidence type="ECO:0000313" key="13">
    <source>
        <dbReference type="Proteomes" id="UP000184533"/>
    </source>
</evidence>
<feature type="active site" evidence="5 6">
    <location>
        <position position="314"/>
    </location>
</feature>
<proteinExistence type="inferred from homology"/>
<dbReference type="EMBL" id="FQVC01000003">
    <property type="protein sequence ID" value="SHE94705.1"/>
    <property type="molecule type" value="Genomic_DNA"/>
</dbReference>
<evidence type="ECO:0000256" key="7">
    <source>
        <dbReference type="PROSITE-ProRule" id="PRU00169"/>
    </source>
</evidence>
<dbReference type="Proteomes" id="UP000033608">
    <property type="component" value="Unassembled WGS sequence"/>
</dbReference>
<dbReference type="RefSeq" id="WP_046135462.1">
    <property type="nucleotide sequence ID" value="NZ_FQVC01000003.1"/>
</dbReference>
<comment type="catalytic activity">
    <reaction evidence="4 5">
        <text>[protein]-L-glutamate 5-O-methyl ester + H2O = L-glutamyl-[protein] + methanol + H(+)</text>
        <dbReference type="Rhea" id="RHEA:23236"/>
        <dbReference type="Rhea" id="RHEA-COMP:10208"/>
        <dbReference type="Rhea" id="RHEA-COMP:10311"/>
        <dbReference type="ChEBI" id="CHEBI:15377"/>
        <dbReference type="ChEBI" id="CHEBI:15378"/>
        <dbReference type="ChEBI" id="CHEBI:17790"/>
        <dbReference type="ChEBI" id="CHEBI:29973"/>
        <dbReference type="ChEBI" id="CHEBI:82795"/>
        <dbReference type="EC" id="3.1.1.61"/>
    </reaction>
</comment>
<dbReference type="PATRIC" id="fig|1121477.3.peg.3515"/>
<comment type="domain">
    <text evidence="5">Contains a C-terminal catalytic domain, and an N-terminal region which modulates catalytic activity.</text>
</comment>
<evidence type="ECO:0000256" key="1">
    <source>
        <dbReference type="ARBA" id="ARBA00022490"/>
    </source>
</evidence>
<evidence type="ECO:0000259" key="8">
    <source>
        <dbReference type="PROSITE" id="PS50110"/>
    </source>
</evidence>
<dbReference type="Pfam" id="PF01339">
    <property type="entry name" value="CheB_methylest"/>
    <property type="match status" value="1"/>
</dbReference>
<dbReference type="Pfam" id="PF00072">
    <property type="entry name" value="Response_reg"/>
    <property type="match status" value="1"/>
</dbReference>
<gene>
    <name evidence="5" type="primary">cheB</name>
    <name evidence="11" type="ORF">SAMN02745223_01508</name>
    <name evidence="10" type="ORF">VW29_11810</name>
</gene>
<dbReference type="NCBIfam" id="NF009206">
    <property type="entry name" value="PRK12555.1"/>
    <property type="match status" value="1"/>
</dbReference>
<reference evidence="10 12" key="1">
    <citation type="submission" date="2015-03" db="EMBL/GenBank/DDBJ databases">
        <authorList>
            <person name="Hassan Y.I."/>
            <person name="Lepp D."/>
            <person name="Zhou T."/>
        </authorList>
    </citation>
    <scope>NUCLEOTIDE SEQUENCE [LARGE SCALE GENOMIC DNA]</scope>
    <source>
        <strain evidence="10 12">DSM 17137</strain>
    </source>
</reference>
<dbReference type="GO" id="GO:0005737">
    <property type="term" value="C:cytoplasm"/>
    <property type="evidence" value="ECO:0007669"/>
    <property type="project" value="UniProtKB-SubCell"/>
</dbReference>
<keyword evidence="5 7" id="KW-0597">Phosphoprotein</keyword>
<dbReference type="EC" id="3.1.1.61" evidence="5"/>
<dbReference type="NCBIfam" id="NF001965">
    <property type="entry name" value="PRK00742.1"/>
    <property type="match status" value="1"/>
</dbReference>
<dbReference type="SUPFAM" id="SSF52172">
    <property type="entry name" value="CheY-like"/>
    <property type="match status" value="1"/>
</dbReference>
<keyword evidence="12" id="KW-1185">Reference proteome</keyword>
<organism evidence="10 12">
    <name type="scientific">Devosia limi DSM 17137</name>
    <dbReference type="NCBI Taxonomy" id="1121477"/>
    <lineage>
        <taxon>Bacteria</taxon>
        <taxon>Pseudomonadati</taxon>
        <taxon>Pseudomonadota</taxon>
        <taxon>Alphaproteobacteria</taxon>
        <taxon>Hyphomicrobiales</taxon>
        <taxon>Devosiaceae</taxon>
        <taxon>Devosia</taxon>
    </lineage>
</organism>